<keyword evidence="3" id="KW-1185">Reference proteome</keyword>
<accession>S8C7F5</accession>
<evidence type="ECO:0000313" key="2">
    <source>
        <dbReference type="EMBL" id="EPS62714.1"/>
    </source>
</evidence>
<evidence type="ECO:0000313" key="3">
    <source>
        <dbReference type="Proteomes" id="UP000015453"/>
    </source>
</evidence>
<dbReference type="Proteomes" id="UP000015453">
    <property type="component" value="Unassembled WGS sequence"/>
</dbReference>
<feature type="non-terminal residue" evidence="2">
    <location>
        <position position="74"/>
    </location>
</feature>
<sequence>SRSPEEAISVAGTSSSTVPVEINDASRICPSSPSSSPSALYSSSSSAFSSASATMPFLGLVSRFDESSFSSPSS</sequence>
<protein>
    <submittedName>
        <fullName evidence="2">Uncharacterized protein</fullName>
    </submittedName>
</protein>
<evidence type="ECO:0000256" key="1">
    <source>
        <dbReference type="SAM" id="MobiDB-lite"/>
    </source>
</evidence>
<feature type="region of interest" description="Disordered" evidence="1">
    <location>
        <begin position="25"/>
        <end position="44"/>
    </location>
</feature>
<proteinExistence type="predicted"/>
<organism evidence="2 3">
    <name type="scientific">Genlisea aurea</name>
    <dbReference type="NCBI Taxonomy" id="192259"/>
    <lineage>
        <taxon>Eukaryota</taxon>
        <taxon>Viridiplantae</taxon>
        <taxon>Streptophyta</taxon>
        <taxon>Embryophyta</taxon>
        <taxon>Tracheophyta</taxon>
        <taxon>Spermatophyta</taxon>
        <taxon>Magnoliopsida</taxon>
        <taxon>eudicotyledons</taxon>
        <taxon>Gunneridae</taxon>
        <taxon>Pentapetalae</taxon>
        <taxon>asterids</taxon>
        <taxon>lamiids</taxon>
        <taxon>Lamiales</taxon>
        <taxon>Lentibulariaceae</taxon>
        <taxon>Genlisea</taxon>
    </lineage>
</organism>
<comment type="caution">
    <text evidence="2">The sequence shown here is derived from an EMBL/GenBank/DDBJ whole genome shotgun (WGS) entry which is preliminary data.</text>
</comment>
<dbReference type="EMBL" id="AUSU01005961">
    <property type="protein sequence ID" value="EPS62714.1"/>
    <property type="molecule type" value="Genomic_DNA"/>
</dbReference>
<feature type="non-terminal residue" evidence="2">
    <location>
        <position position="1"/>
    </location>
</feature>
<gene>
    <name evidence="2" type="ORF">M569_12078</name>
</gene>
<dbReference type="AlphaFoldDB" id="S8C7F5"/>
<name>S8C7F5_9LAMI</name>
<feature type="compositionally biased region" description="Low complexity" evidence="1">
    <location>
        <begin position="30"/>
        <end position="44"/>
    </location>
</feature>
<reference evidence="2 3" key="1">
    <citation type="journal article" date="2013" name="BMC Genomics">
        <title>The miniature genome of a carnivorous plant Genlisea aurea contains a low number of genes and short non-coding sequences.</title>
        <authorList>
            <person name="Leushkin E.V."/>
            <person name="Sutormin R.A."/>
            <person name="Nabieva E.R."/>
            <person name="Penin A.A."/>
            <person name="Kondrashov A.S."/>
            <person name="Logacheva M.D."/>
        </authorList>
    </citation>
    <scope>NUCLEOTIDE SEQUENCE [LARGE SCALE GENOMIC DNA]</scope>
</reference>